<dbReference type="Pfam" id="PF13416">
    <property type="entry name" value="SBP_bac_8"/>
    <property type="match status" value="1"/>
</dbReference>
<dbReference type="Gene3D" id="3.40.190.10">
    <property type="entry name" value="Periplasmic binding protein-like II"/>
    <property type="match status" value="2"/>
</dbReference>
<keyword evidence="2" id="KW-0574">Periplasm</keyword>
<comment type="caution">
    <text evidence="4">The sequence shown here is derived from an EMBL/GenBank/DDBJ whole genome shotgun (WGS) entry which is preliminary data.</text>
</comment>
<keyword evidence="5" id="KW-1185">Reference proteome</keyword>
<dbReference type="PANTHER" id="PTHR30222:SF2">
    <property type="entry name" value="ABC TRANSPORTER SUBSTRATE-BINDING PROTEIN"/>
    <property type="match status" value="1"/>
</dbReference>
<reference evidence="4 5" key="1">
    <citation type="submission" date="2024-06" db="EMBL/GenBank/DDBJ databases">
        <title>Genomic Encyclopedia of Type Strains, Phase IV (KMG-IV): sequencing the most valuable type-strain genomes for metagenomic binning, comparative biology and taxonomic classification.</title>
        <authorList>
            <person name="Goeker M."/>
        </authorList>
    </citation>
    <scope>NUCLEOTIDE SEQUENCE [LARGE SCALE GENOMIC DNA]</scope>
    <source>
        <strain evidence="4 5">DSM 27865</strain>
    </source>
</reference>
<evidence type="ECO:0000313" key="5">
    <source>
        <dbReference type="Proteomes" id="UP001549076"/>
    </source>
</evidence>
<feature type="signal peptide" evidence="3">
    <location>
        <begin position="1"/>
        <end position="24"/>
    </location>
</feature>
<keyword evidence="1 3" id="KW-0732">Signal</keyword>
<protein>
    <submittedName>
        <fullName evidence="4">Spermidine/putrescine transport system substrate-binding protein</fullName>
    </submittedName>
</protein>
<feature type="chain" id="PRO_5045964471" evidence="3">
    <location>
        <begin position="25"/>
        <end position="359"/>
    </location>
</feature>
<dbReference type="SUPFAM" id="SSF53850">
    <property type="entry name" value="Periplasmic binding protein-like II"/>
    <property type="match status" value="1"/>
</dbReference>
<dbReference type="InterPro" id="IPR006059">
    <property type="entry name" value="SBP"/>
</dbReference>
<dbReference type="RefSeq" id="WP_354193792.1">
    <property type="nucleotide sequence ID" value="NZ_JBEPML010000004.1"/>
</dbReference>
<proteinExistence type="predicted"/>
<dbReference type="EMBL" id="JBEPML010000004">
    <property type="protein sequence ID" value="MET3791470.1"/>
    <property type="molecule type" value="Genomic_DNA"/>
</dbReference>
<evidence type="ECO:0000313" key="4">
    <source>
        <dbReference type="EMBL" id="MET3791470.1"/>
    </source>
</evidence>
<sequence length="359" mass="38988">MKRFLTSVAVLAIAAGGLSAPVFAADAITVVSWGGAYTEAQRQAFYEPFTKATGITINSVDYNGGLGQIKAQVEAKNVTWDVVVGEKALAEIGCFDNILEKQDPALLPAAKDGTPADQDFIEGTISDCGIGSVIWSTAIAYNTSKLADGPKTIADFFDLEKFPGKRGLRKSADVNLEWALLADGVPAADIYKVLATKEGVDRAFAKLDTIKSSVVWWEAGSQPPQLLADGEVVMTSAYSSRIFNAINDEKQPFTIVWDGQVWDRDVWMIPRGTRNLDAAKQFVNFSSETEQQAAITNSSSYGPVRKSAIALIGKNAKTGVEMKDFVPTAHLDNAVESDSEFWSTYRDELFARFNSWLAK</sequence>
<gene>
    <name evidence="4" type="ORF">ABID37_001678</name>
</gene>
<name>A0ABV2MXE0_9HYPH</name>
<dbReference type="PANTHER" id="PTHR30222">
    <property type="entry name" value="SPERMIDINE/PUTRESCINE-BINDING PERIPLASMIC PROTEIN"/>
    <property type="match status" value="1"/>
</dbReference>
<accession>A0ABV2MXE0</accession>
<evidence type="ECO:0000256" key="2">
    <source>
        <dbReference type="ARBA" id="ARBA00022764"/>
    </source>
</evidence>
<dbReference type="CDD" id="cd13589">
    <property type="entry name" value="PBP2_polyamine_RpCGA009"/>
    <property type="match status" value="1"/>
</dbReference>
<evidence type="ECO:0000256" key="3">
    <source>
        <dbReference type="SAM" id="SignalP"/>
    </source>
</evidence>
<organism evidence="4 5">
    <name type="scientific">Aquamicrobium terrae</name>
    <dbReference type="NCBI Taxonomy" id="1324945"/>
    <lineage>
        <taxon>Bacteria</taxon>
        <taxon>Pseudomonadati</taxon>
        <taxon>Pseudomonadota</taxon>
        <taxon>Alphaproteobacteria</taxon>
        <taxon>Hyphomicrobiales</taxon>
        <taxon>Phyllobacteriaceae</taxon>
        <taxon>Aquamicrobium</taxon>
    </lineage>
</organism>
<dbReference type="Proteomes" id="UP001549076">
    <property type="component" value="Unassembled WGS sequence"/>
</dbReference>
<evidence type="ECO:0000256" key="1">
    <source>
        <dbReference type="ARBA" id="ARBA00022729"/>
    </source>
</evidence>